<feature type="region of interest" description="Disordered" evidence="1">
    <location>
        <begin position="443"/>
        <end position="473"/>
    </location>
</feature>
<reference evidence="2" key="2">
    <citation type="journal article" date="2022" name="Elife">
        <title>Obligate sexual reproduction of a homothallic fungus closely related to the Cryptococcus pathogenic species complex.</title>
        <authorList>
            <person name="Passer A.R."/>
            <person name="Clancey S.A."/>
            <person name="Shea T."/>
            <person name="David-Palma M."/>
            <person name="Averette A.F."/>
            <person name="Boekhout T."/>
            <person name="Porcel B.M."/>
            <person name="Nowrousian M."/>
            <person name="Cuomo C.A."/>
            <person name="Sun S."/>
            <person name="Heitman J."/>
            <person name="Coelho M.A."/>
        </authorList>
    </citation>
    <scope>NUCLEOTIDE SEQUENCE</scope>
    <source>
        <strain evidence="2">CBS 7841</strain>
    </source>
</reference>
<feature type="compositionally biased region" description="Acidic residues" evidence="1">
    <location>
        <begin position="462"/>
        <end position="473"/>
    </location>
</feature>
<feature type="compositionally biased region" description="Polar residues" evidence="1">
    <location>
        <begin position="254"/>
        <end position="269"/>
    </location>
</feature>
<dbReference type="AlphaFoldDB" id="A0A1E3IFP8"/>
<feature type="region of interest" description="Disordered" evidence="1">
    <location>
        <begin position="206"/>
        <end position="271"/>
    </location>
</feature>
<organism evidence="2 3">
    <name type="scientific">Cryptococcus depauperatus CBS 7841</name>
    <dbReference type="NCBI Taxonomy" id="1295531"/>
    <lineage>
        <taxon>Eukaryota</taxon>
        <taxon>Fungi</taxon>
        <taxon>Dikarya</taxon>
        <taxon>Basidiomycota</taxon>
        <taxon>Agaricomycotina</taxon>
        <taxon>Tremellomycetes</taxon>
        <taxon>Tremellales</taxon>
        <taxon>Cryptococcaceae</taxon>
        <taxon>Cryptococcus</taxon>
    </lineage>
</organism>
<feature type="compositionally biased region" description="Basic and acidic residues" evidence="1">
    <location>
        <begin position="208"/>
        <end position="229"/>
    </location>
</feature>
<feature type="compositionally biased region" description="Basic residues" evidence="1">
    <location>
        <begin position="230"/>
        <end position="243"/>
    </location>
</feature>
<feature type="compositionally biased region" description="Polar residues" evidence="1">
    <location>
        <begin position="28"/>
        <end position="38"/>
    </location>
</feature>
<dbReference type="OrthoDB" id="248233at2759"/>
<gene>
    <name evidence="2" type="ORF">L203_102619</name>
</gene>
<dbReference type="GO" id="GO:0003746">
    <property type="term" value="F:translation elongation factor activity"/>
    <property type="evidence" value="ECO:0007669"/>
    <property type="project" value="TreeGrafter"/>
</dbReference>
<reference evidence="2" key="1">
    <citation type="submission" date="2016-06" db="EMBL/GenBank/DDBJ databases">
        <authorList>
            <person name="Cuomo C."/>
            <person name="Litvintseva A."/>
            <person name="Heitman J."/>
            <person name="Chen Y."/>
            <person name="Sun S."/>
            <person name="Springer D."/>
            <person name="Dromer F."/>
            <person name="Young S."/>
            <person name="Zeng Q."/>
            <person name="Chapman S."/>
            <person name="Gujja S."/>
            <person name="Saif S."/>
            <person name="Birren B."/>
        </authorList>
    </citation>
    <scope>NUCLEOTIDE SEQUENCE</scope>
    <source>
        <strain evidence="2">CBS 7841</strain>
    </source>
</reference>
<evidence type="ECO:0000313" key="2">
    <source>
        <dbReference type="EMBL" id="WVN87439.1"/>
    </source>
</evidence>
<dbReference type="Proteomes" id="UP000094043">
    <property type="component" value="Chromosome 3"/>
</dbReference>
<feature type="region of interest" description="Disordered" evidence="1">
    <location>
        <begin position="28"/>
        <end position="54"/>
    </location>
</feature>
<evidence type="ECO:0000256" key="1">
    <source>
        <dbReference type="SAM" id="MobiDB-lite"/>
    </source>
</evidence>
<name>A0A1E3IFP8_9TREE</name>
<proteinExistence type="predicted"/>
<dbReference type="VEuPathDB" id="FungiDB:L203_03984"/>
<dbReference type="PANTHER" id="PTHR43721:SF9">
    <property type="entry name" value="GTP-BINDING PROTEIN 1"/>
    <property type="match status" value="1"/>
</dbReference>
<dbReference type="RefSeq" id="XP_066068139.1">
    <property type="nucleotide sequence ID" value="XM_066212042.1"/>
</dbReference>
<reference evidence="2" key="3">
    <citation type="submission" date="2024-01" db="EMBL/GenBank/DDBJ databases">
        <authorList>
            <person name="Coelho M.A."/>
            <person name="David-Palma M."/>
            <person name="Shea T."/>
            <person name="Sun S."/>
            <person name="Cuomo C.A."/>
            <person name="Heitman J."/>
        </authorList>
    </citation>
    <scope>NUCLEOTIDE SEQUENCE</scope>
    <source>
        <strain evidence="2">CBS 7841</strain>
    </source>
</reference>
<keyword evidence="3" id="KW-1185">Reference proteome</keyword>
<feature type="compositionally biased region" description="Pro residues" evidence="1">
    <location>
        <begin position="40"/>
        <end position="50"/>
    </location>
</feature>
<dbReference type="InterPro" id="IPR050055">
    <property type="entry name" value="EF-Tu_GTPase"/>
</dbReference>
<accession>A0A1E3IFP8</accession>
<protein>
    <submittedName>
        <fullName evidence="2">Uncharacterized protein</fullName>
    </submittedName>
</protein>
<dbReference type="EMBL" id="CP143786">
    <property type="protein sequence ID" value="WVN87439.1"/>
    <property type="molecule type" value="Genomic_DNA"/>
</dbReference>
<dbReference type="GeneID" id="91086830"/>
<feature type="compositionally biased region" description="Basic and acidic residues" evidence="1">
    <location>
        <begin position="244"/>
        <end position="253"/>
    </location>
</feature>
<evidence type="ECO:0000313" key="3">
    <source>
        <dbReference type="Proteomes" id="UP000094043"/>
    </source>
</evidence>
<dbReference type="PANTHER" id="PTHR43721">
    <property type="entry name" value="ELONGATION FACTOR TU-RELATED"/>
    <property type="match status" value="1"/>
</dbReference>
<dbReference type="KEGG" id="cdep:91086830"/>
<sequence length="473" mass="52608">MTLPTDILRRPSPWHDIAHSLSTTPLLPSRRGSVSSFCIPTPPSSDPATPPTLSSSQALREWEERLCNPSSDATRHQLVRAKRLPTPKLAAERDKAGFIEYKLKLIDPTPERFEKLVTQMMWRLKQGNNEAIYELGLADDGTVIGLTRVEMDASLHTLELMASEVGATVIVLKEIVLYSSACKAQVDSIAYEPSKVVRQLHMSTDSWHVPRPDLDKDGNPRRSMNEDRRKNRRERKKKKKEKHHQLDGSEQRLDSNSNARSATSDNDSSFAFDMDDIPPLSALTLPSTPVSTKIELLIKKSEKKRRKSIAKQERRRLDLLRGDGTNAIWTGMTGASHSKIALPHQPTRPSSLRLATPAQPSNEFFDDLLHIPLDSLSLSFASVCTVSSESSQAQSPVTPASNQTGPDVASPLFDTALAPSQVAIQPTEKEFICVEALVVRKVQHHEESDDEESEAEQWTYGGEEDMWGLGGED</sequence>